<dbReference type="GO" id="GO:0060271">
    <property type="term" value="P:cilium assembly"/>
    <property type="evidence" value="ECO:0000318"/>
    <property type="project" value="GO_Central"/>
</dbReference>
<proteinExistence type="inferred from homology"/>
<comment type="similarity">
    <text evidence="2">Belongs to the CLUAP1 family.</text>
</comment>
<dbReference type="PANTHER" id="PTHR21547:SF0">
    <property type="entry name" value="CLUSTERIN-ASSOCIATED PROTEIN 1"/>
    <property type="match status" value="1"/>
</dbReference>
<reference evidence="10" key="1">
    <citation type="journal article" date="2017" name="Cell">
        <title>Insights into land plant evolution garnered from the Marchantia polymorpha genome.</title>
        <authorList>
            <person name="Bowman J.L."/>
            <person name="Kohchi T."/>
            <person name="Yamato K.T."/>
            <person name="Jenkins J."/>
            <person name="Shu S."/>
            <person name="Ishizaki K."/>
            <person name="Yamaoka S."/>
            <person name="Nishihama R."/>
            <person name="Nakamura Y."/>
            <person name="Berger F."/>
            <person name="Adam C."/>
            <person name="Aki S.S."/>
            <person name="Althoff F."/>
            <person name="Araki T."/>
            <person name="Arteaga-Vazquez M.A."/>
            <person name="Balasubrmanian S."/>
            <person name="Barry K."/>
            <person name="Bauer D."/>
            <person name="Boehm C.R."/>
            <person name="Briginshaw L."/>
            <person name="Caballero-Perez J."/>
            <person name="Catarino B."/>
            <person name="Chen F."/>
            <person name="Chiyoda S."/>
            <person name="Chovatia M."/>
            <person name="Davies K.M."/>
            <person name="Delmans M."/>
            <person name="Demura T."/>
            <person name="Dierschke T."/>
            <person name="Dolan L."/>
            <person name="Dorantes-Acosta A.E."/>
            <person name="Eklund D.M."/>
            <person name="Florent S.N."/>
            <person name="Flores-Sandoval E."/>
            <person name="Fujiyama A."/>
            <person name="Fukuzawa H."/>
            <person name="Galik B."/>
            <person name="Grimanelli D."/>
            <person name="Grimwood J."/>
            <person name="Grossniklaus U."/>
            <person name="Hamada T."/>
            <person name="Haseloff J."/>
            <person name="Hetherington A.J."/>
            <person name="Higo A."/>
            <person name="Hirakawa Y."/>
            <person name="Hundley H.N."/>
            <person name="Ikeda Y."/>
            <person name="Inoue K."/>
            <person name="Inoue S.I."/>
            <person name="Ishida S."/>
            <person name="Jia Q."/>
            <person name="Kakita M."/>
            <person name="Kanazawa T."/>
            <person name="Kawai Y."/>
            <person name="Kawashima T."/>
            <person name="Kennedy M."/>
            <person name="Kinose K."/>
            <person name="Kinoshita T."/>
            <person name="Kohara Y."/>
            <person name="Koide E."/>
            <person name="Komatsu K."/>
            <person name="Kopischke S."/>
            <person name="Kubo M."/>
            <person name="Kyozuka J."/>
            <person name="Lagercrantz U."/>
            <person name="Lin S.S."/>
            <person name="Lindquist E."/>
            <person name="Lipzen A.M."/>
            <person name="Lu C.W."/>
            <person name="De Luna E."/>
            <person name="Martienssen R.A."/>
            <person name="Minamino N."/>
            <person name="Mizutani M."/>
            <person name="Mizutani M."/>
            <person name="Mochizuki N."/>
            <person name="Monte I."/>
            <person name="Mosher R."/>
            <person name="Nagasaki H."/>
            <person name="Nakagami H."/>
            <person name="Naramoto S."/>
            <person name="Nishitani K."/>
            <person name="Ohtani M."/>
            <person name="Okamoto T."/>
            <person name="Okumura M."/>
            <person name="Phillips J."/>
            <person name="Pollak B."/>
            <person name="Reinders A."/>
            <person name="Rovekamp M."/>
            <person name="Sano R."/>
            <person name="Sawa S."/>
            <person name="Schmid M.W."/>
            <person name="Shirakawa M."/>
            <person name="Solano R."/>
            <person name="Spunde A."/>
            <person name="Suetsugu N."/>
            <person name="Sugano S."/>
            <person name="Sugiyama A."/>
            <person name="Sun R."/>
            <person name="Suzuki Y."/>
            <person name="Takenaka M."/>
            <person name="Takezawa D."/>
            <person name="Tomogane H."/>
            <person name="Tsuzuki M."/>
            <person name="Ueda T."/>
            <person name="Umeda M."/>
            <person name="Ward J.M."/>
            <person name="Watanabe Y."/>
            <person name="Yazaki K."/>
            <person name="Yokoyama R."/>
            <person name="Yoshitake Y."/>
            <person name="Yotsui I."/>
            <person name="Zachgo S."/>
            <person name="Schmutz J."/>
        </authorList>
    </citation>
    <scope>NUCLEOTIDE SEQUENCE [LARGE SCALE GENOMIC DNA]</scope>
    <source>
        <strain evidence="10">Tak-1</strain>
    </source>
</reference>
<name>A0A2R6WGD2_MARPO</name>
<protein>
    <recommendedName>
        <fullName evidence="11">Clusterin-associated protein 1</fullName>
    </recommendedName>
</protein>
<keyword evidence="5" id="KW-0969">Cilium</keyword>
<feature type="compositionally biased region" description="Acidic residues" evidence="8">
    <location>
        <begin position="417"/>
        <end position="433"/>
    </location>
</feature>
<dbReference type="Pfam" id="PF10234">
    <property type="entry name" value="Cluap1"/>
    <property type="match status" value="1"/>
</dbReference>
<evidence type="ECO:0000256" key="2">
    <source>
        <dbReference type="ARBA" id="ARBA00008340"/>
    </source>
</evidence>
<feature type="region of interest" description="Disordered" evidence="8">
    <location>
        <begin position="189"/>
        <end position="212"/>
    </location>
</feature>
<keyword evidence="6" id="KW-0966">Cell projection</keyword>
<feature type="compositionally biased region" description="Basic and acidic residues" evidence="8">
    <location>
        <begin position="389"/>
        <end position="401"/>
    </location>
</feature>
<dbReference type="GO" id="GO:0005815">
    <property type="term" value="C:microtubule organizing center"/>
    <property type="evidence" value="ECO:0000318"/>
    <property type="project" value="GO_Central"/>
</dbReference>
<dbReference type="OrthoDB" id="438545at2759"/>
<sequence>MSFIDIRKFVSIMKVLGYSHTISMDSFRKPNFELVADCLHWLMMRYDPTIDLDTDISVEARRVAFLKRATHLVLSGPRLKLNLRRLYSADGYAVKELLKVAQLLHNATMAATNNEKEGADFGPSLKPFDVKTTRLLVSDITRCGASLYAVLETEPALQEARSRATMVNTDMDEIERGLKEAITAMLESISASEQEQSSSEKDEKAMEAKVEKRKLELERSEKRLSTLHNVRPAYMDKYEALQKDLHDLFVTYSEKHRNLQWLQSQMEEHRLAEQEKLEDTDRRMRRLQRRLHEEELCILRGEEVNGSMVSAGSSEESDGEGTTFWKWFDGSSFKSILDPRAKVEARPANTNDRMIRKAPPEWIHHVKRLPETPRQVVSNTQSREVNSAKNRDQVKNGDDTKPGPPSTHQISPNESDISGDLEEGDDELLDMDGLDPKDTAEDDSTDDDF</sequence>
<dbReference type="Proteomes" id="UP000244005">
    <property type="component" value="Unassembled WGS sequence"/>
</dbReference>
<evidence type="ECO:0008006" key="11">
    <source>
        <dbReference type="Google" id="ProtNLM"/>
    </source>
</evidence>
<keyword evidence="10" id="KW-1185">Reference proteome</keyword>
<dbReference type="GO" id="GO:0030992">
    <property type="term" value="C:intraciliary transport particle B"/>
    <property type="evidence" value="ECO:0000318"/>
    <property type="project" value="GO_Central"/>
</dbReference>
<feature type="compositionally biased region" description="Polar residues" evidence="8">
    <location>
        <begin position="406"/>
        <end position="416"/>
    </location>
</feature>
<dbReference type="Gramene" id="Mp2g18060.1">
    <property type="protein sequence ID" value="Mp2g18060.1.cds"/>
    <property type="gene ID" value="Mp2g18060"/>
</dbReference>
<evidence type="ECO:0000313" key="10">
    <source>
        <dbReference type="Proteomes" id="UP000244005"/>
    </source>
</evidence>
<evidence type="ECO:0000256" key="8">
    <source>
        <dbReference type="SAM" id="MobiDB-lite"/>
    </source>
</evidence>
<accession>A0A2R6WGD2</accession>
<evidence type="ECO:0000256" key="7">
    <source>
        <dbReference type="SAM" id="Coils"/>
    </source>
</evidence>
<evidence type="ECO:0000256" key="5">
    <source>
        <dbReference type="ARBA" id="ARBA00023069"/>
    </source>
</evidence>
<feature type="coiled-coil region" evidence="7">
    <location>
        <begin position="270"/>
        <end position="297"/>
    </location>
</feature>
<dbReference type="InterPro" id="IPR019366">
    <property type="entry name" value="Clusterin-associated_protein-1"/>
</dbReference>
<keyword evidence="4 7" id="KW-0175">Coiled coil</keyword>
<comment type="subcellular location">
    <subcellularLocation>
        <location evidence="1">Cell projection</location>
        <location evidence="1">Cilium</location>
    </subcellularLocation>
</comment>
<evidence type="ECO:0000256" key="1">
    <source>
        <dbReference type="ARBA" id="ARBA00004138"/>
    </source>
</evidence>
<feature type="compositionally biased region" description="Basic and acidic residues" evidence="8">
    <location>
        <begin position="198"/>
        <end position="212"/>
    </location>
</feature>
<dbReference type="EMBL" id="KZ772766">
    <property type="protein sequence ID" value="PTQ32907.1"/>
    <property type="molecule type" value="Genomic_DNA"/>
</dbReference>
<evidence type="ECO:0000256" key="4">
    <source>
        <dbReference type="ARBA" id="ARBA00023054"/>
    </source>
</evidence>
<evidence type="ECO:0000313" key="9">
    <source>
        <dbReference type="EMBL" id="PTQ32907.1"/>
    </source>
</evidence>
<keyword evidence="3" id="KW-0970">Cilium biogenesis/degradation</keyword>
<feature type="compositionally biased region" description="Acidic residues" evidence="8">
    <location>
        <begin position="440"/>
        <end position="449"/>
    </location>
</feature>
<feature type="compositionally biased region" description="Basic and acidic residues" evidence="8">
    <location>
        <begin position="353"/>
        <end position="371"/>
    </location>
</feature>
<dbReference type="PANTHER" id="PTHR21547">
    <property type="entry name" value="CLUSTERIN ASSOCIATED PROTEIN 1"/>
    <property type="match status" value="1"/>
</dbReference>
<dbReference type="OMA" id="RKVYGNM"/>
<evidence type="ECO:0000256" key="6">
    <source>
        <dbReference type="ARBA" id="ARBA00023273"/>
    </source>
</evidence>
<feature type="compositionally biased region" description="Polar residues" evidence="8">
    <location>
        <begin position="375"/>
        <end position="388"/>
    </location>
</feature>
<gene>
    <name evidence="9" type="ORF">MARPO_0094s0074</name>
</gene>
<feature type="region of interest" description="Disordered" evidence="8">
    <location>
        <begin position="344"/>
        <end position="449"/>
    </location>
</feature>
<dbReference type="AlphaFoldDB" id="A0A2R6WGD2"/>
<organism evidence="9 10">
    <name type="scientific">Marchantia polymorpha</name>
    <name type="common">Common liverwort</name>
    <name type="synonym">Marchantia aquatica</name>
    <dbReference type="NCBI Taxonomy" id="3197"/>
    <lineage>
        <taxon>Eukaryota</taxon>
        <taxon>Viridiplantae</taxon>
        <taxon>Streptophyta</taxon>
        <taxon>Embryophyta</taxon>
        <taxon>Marchantiophyta</taxon>
        <taxon>Marchantiopsida</taxon>
        <taxon>Marchantiidae</taxon>
        <taxon>Marchantiales</taxon>
        <taxon>Marchantiaceae</taxon>
        <taxon>Marchantia</taxon>
    </lineage>
</organism>
<dbReference type="GO" id="GO:0005929">
    <property type="term" value="C:cilium"/>
    <property type="evidence" value="ECO:0000318"/>
    <property type="project" value="GO_Central"/>
</dbReference>
<evidence type="ECO:0000256" key="3">
    <source>
        <dbReference type="ARBA" id="ARBA00022794"/>
    </source>
</evidence>